<evidence type="ECO:0000313" key="9">
    <source>
        <dbReference type="EMBL" id="MDR6333027.1"/>
    </source>
</evidence>
<comment type="catalytic activity">
    <reaction evidence="7">
        <text>L-cysteinyl-[prolipoprotein] + a 1,2-diacyl-sn-glycero-3-phospho-(1'-sn-glycerol) = an S-1,2-diacyl-sn-glyceryl-L-cysteinyl-[prolipoprotein] + sn-glycerol 1-phosphate + H(+)</text>
        <dbReference type="Rhea" id="RHEA:56712"/>
        <dbReference type="Rhea" id="RHEA-COMP:14679"/>
        <dbReference type="Rhea" id="RHEA-COMP:14680"/>
        <dbReference type="ChEBI" id="CHEBI:15378"/>
        <dbReference type="ChEBI" id="CHEBI:29950"/>
        <dbReference type="ChEBI" id="CHEBI:57685"/>
        <dbReference type="ChEBI" id="CHEBI:64716"/>
        <dbReference type="ChEBI" id="CHEBI:140658"/>
        <dbReference type="EC" id="2.5.1.145"/>
    </reaction>
</comment>
<comment type="similarity">
    <text evidence="1 7">Belongs to the Lgt family.</text>
</comment>
<evidence type="ECO:0000256" key="6">
    <source>
        <dbReference type="ARBA" id="ARBA00023136"/>
    </source>
</evidence>
<feature type="transmembrane region" description="Helical" evidence="7">
    <location>
        <begin position="210"/>
        <end position="227"/>
    </location>
</feature>
<keyword evidence="2 7" id="KW-1003">Cell membrane</keyword>
<dbReference type="NCBIfam" id="TIGR00544">
    <property type="entry name" value="lgt"/>
    <property type="match status" value="1"/>
</dbReference>
<dbReference type="GO" id="GO:0005886">
    <property type="term" value="C:plasma membrane"/>
    <property type="evidence" value="ECO:0007669"/>
    <property type="project" value="UniProtKB-SubCell"/>
</dbReference>
<name>A0A9W6CIE3_XANFL</name>
<keyword evidence="11" id="KW-1185">Reference proteome</keyword>
<proteinExistence type="inferred from homology"/>
<evidence type="ECO:0000256" key="7">
    <source>
        <dbReference type="HAMAP-Rule" id="MF_01147"/>
    </source>
</evidence>
<dbReference type="PROSITE" id="PS01311">
    <property type="entry name" value="LGT"/>
    <property type="match status" value="1"/>
</dbReference>
<dbReference type="Proteomes" id="UP001245370">
    <property type="component" value="Unassembled WGS sequence"/>
</dbReference>
<feature type="transmembrane region" description="Helical" evidence="7">
    <location>
        <begin position="105"/>
        <end position="122"/>
    </location>
</feature>
<evidence type="ECO:0000313" key="10">
    <source>
        <dbReference type="Proteomes" id="UP001144397"/>
    </source>
</evidence>
<reference evidence="9 11" key="2">
    <citation type="submission" date="2023-07" db="EMBL/GenBank/DDBJ databases">
        <title>Genomic Encyclopedia of Type Strains, Phase IV (KMG-IV): sequencing the most valuable type-strain genomes for metagenomic binning, comparative biology and taxonomic classification.</title>
        <authorList>
            <person name="Goeker M."/>
        </authorList>
    </citation>
    <scope>NUCLEOTIDE SEQUENCE [LARGE SCALE GENOMIC DNA]</scope>
    <source>
        <strain evidence="9 11">DSM 338</strain>
    </source>
</reference>
<dbReference type="Pfam" id="PF01790">
    <property type="entry name" value="LGT"/>
    <property type="match status" value="1"/>
</dbReference>
<dbReference type="GeneID" id="95761772"/>
<dbReference type="EMBL" id="JAVDPY010000002">
    <property type="protein sequence ID" value="MDR6333027.1"/>
    <property type="molecule type" value="Genomic_DNA"/>
</dbReference>
<keyword evidence="5 7" id="KW-1133">Transmembrane helix</keyword>
<feature type="transmembrane region" description="Helical" evidence="7">
    <location>
        <begin position="23"/>
        <end position="45"/>
    </location>
</feature>
<feature type="transmembrane region" description="Helical" evidence="7">
    <location>
        <begin position="183"/>
        <end position="201"/>
    </location>
</feature>
<evidence type="ECO:0000256" key="4">
    <source>
        <dbReference type="ARBA" id="ARBA00022692"/>
    </source>
</evidence>
<keyword evidence="3 7" id="KW-0808">Transferase</keyword>
<evidence type="ECO:0000313" key="8">
    <source>
        <dbReference type="EMBL" id="GLI21304.1"/>
    </source>
</evidence>
<evidence type="ECO:0000256" key="5">
    <source>
        <dbReference type="ARBA" id="ARBA00022989"/>
    </source>
</evidence>
<comment type="caution">
    <text evidence="8">The sequence shown here is derived from an EMBL/GenBank/DDBJ whole genome shotgun (WGS) entry which is preliminary data.</text>
</comment>
<sequence length="272" mass="29324">MPTLALPFPAIDPVLIQVGPLAIRWYALAYIAGLVIGWLLARRLVSRPALWGGTSPMTPQDLDDALFWATLGVILGGRLGYVLFYNPAFFAQNPADIFAVWKGGMSFHGGLAGTLLALALFARSRRIPVFSMLDVAAVVAPIGLFFGRLANFINGELWGRPADVPWAIVFPHGGPLPRHPSQLYEAGLEGIVLFLIMLLVVRSGELKRPGVAAGIFGMGYGVGRIIGEFFREPDVQLGYLAFGTTMGMWLSVPLVLAGLGLLLYALKRKPAP</sequence>
<dbReference type="PANTHER" id="PTHR30589">
    <property type="entry name" value="PROLIPOPROTEIN DIACYLGLYCERYL TRANSFERASE"/>
    <property type="match status" value="1"/>
</dbReference>
<evidence type="ECO:0000313" key="11">
    <source>
        <dbReference type="Proteomes" id="UP001245370"/>
    </source>
</evidence>
<comment type="subcellular location">
    <subcellularLocation>
        <location evidence="7">Cell membrane</location>
        <topology evidence="7">Multi-pass membrane protein</topology>
    </subcellularLocation>
</comment>
<feature type="transmembrane region" description="Helical" evidence="7">
    <location>
        <begin position="129"/>
        <end position="150"/>
    </location>
</feature>
<reference evidence="8" key="1">
    <citation type="submission" date="2022-12" db="EMBL/GenBank/DDBJ databases">
        <title>Reference genome sequencing for broad-spectrum identification of bacterial and archaeal isolates by mass spectrometry.</title>
        <authorList>
            <person name="Sekiguchi Y."/>
            <person name="Tourlousse D.M."/>
        </authorList>
    </citation>
    <scope>NUCLEOTIDE SEQUENCE</scope>
    <source>
        <strain evidence="8">301</strain>
    </source>
</reference>
<comment type="function">
    <text evidence="7">Catalyzes the transfer of the diacylglyceryl group from phosphatidylglycerol to the sulfhydryl group of the N-terminal cysteine of a prolipoprotein, the first step in the formation of mature lipoproteins.</text>
</comment>
<gene>
    <name evidence="7 8" type="primary">lgt</name>
    <name evidence="9" type="ORF">GGQ86_001491</name>
    <name evidence="8" type="ORF">XFLAVUS301_09780</name>
</gene>
<comment type="pathway">
    <text evidence="7">Protein modification; lipoprotein biosynthesis (diacylglyceryl transfer).</text>
</comment>
<keyword evidence="4 7" id="KW-0812">Transmembrane</keyword>
<protein>
    <recommendedName>
        <fullName evidence="7">Phosphatidylglycerol--prolipoprotein diacylglyceryl transferase</fullName>
        <ecNumber evidence="7">2.5.1.145</ecNumber>
    </recommendedName>
</protein>
<evidence type="ECO:0000256" key="1">
    <source>
        <dbReference type="ARBA" id="ARBA00007150"/>
    </source>
</evidence>
<dbReference type="GO" id="GO:0042158">
    <property type="term" value="P:lipoprotein biosynthetic process"/>
    <property type="evidence" value="ECO:0007669"/>
    <property type="project" value="UniProtKB-UniRule"/>
</dbReference>
<dbReference type="EC" id="2.5.1.145" evidence="7"/>
<dbReference type="InterPro" id="IPR001640">
    <property type="entry name" value="Lgt"/>
</dbReference>
<dbReference type="HAMAP" id="MF_01147">
    <property type="entry name" value="Lgt"/>
    <property type="match status" value="1"/>
</dbReference>
<dbReference type="RefSeq" id="WP_281805809.1">
    <property type="nucleotide sequence ID" value="NZ_BSDO01000001.1"/>
</dbReference>
<evidence type="ECO:0000256" key="3">
    <source>
        <dbReference type="ARBA" id="ARBA00022679"/>
    </source>
</evidence>
<feature type="binding site" evidence="7">
    <location>
        <position position="148"/>
    </location>
    <ligand>
        <name>a 1,2-diacyl-sn-glycero-3-phospho-(1'-sn-glycerol)</name>
        <dbReference type="ChEBI" id="CHEBI:64716"/>
    </ligand>
</feature>
<dbReference type="EMBL" id="BSDO01000001">
    <property type="protein sequence ID" value="GLI21304.1"/>
    <property type="molecule type" value="Genomic_DNA"/>
</dbReference>
<feature type="transmembrane region" description="Helical" evidence="7">
    <location>
        <begin position="239"/>
        <end position="266"/>
    </location>
</feature>
<dbReference type="PANTHER" id="PTHR30589:SF0">
    <property type="entry name" value="PHOSPHATIDYLGLYCEROL--PROLIPOPROTEIN DIACYLGLYCERYL TRANSFERASE"/>
    <property type="match status" value="1"/>
</dbReference>
<keyword evidence="6 7" id="KW-0472">Membrane</keyword>
<dbReference type="GO" id="GO:0008961">
    <property type="term" value="F:phosphatidylglycerol-prolipoprotein diacylglyceryl transferase activity"/>
    <property type="evidence" value="ECO:0007669"/>
    <property type="project" value="UniProtKB-UniRule"/>
</dbReference>
<organism evidence="8 10">
    <name type="scientific">Xanthobacter flavus</name>
    <dbReference type="NCBI Taxonomy" id="281"/>
    <lineage>
        <taxon>Bacteria</taxon>
        <taxon>Pseudomonadati</taxon>
        <taxon>Pseudomonadota</taxon>
        <taxon>Alphaproteobacteria</taxon>
        <taxon>Hyphomicrobiales</taxon>
        <taxon>Xanthobacteraceae</taxon>
        <taxon>Xanthobacter</taxon>
    </lineage>
</organism>
<dbReference type="Proteomes" id="UP001144397">
    <property type="component" value="Unassembled WGS sequence"/>
</dbReference>
<feature type="transmembrane region" description="Helical" evidence="7">
    <location>
        <begin position="65"/>
        <end position="85"/>
    </location>
</feature>
<evidence type="ECO:0000256" key="2">
    <source>
        <dbReference type="ARBA" id="ARBA00022475"/>
    </source>
</evidence>
<dbReference type="AlphaFoldDB" id="A0A9W6CIE3"/>
<accession>A0A9W6CIE3</accession>